<dbReference type="InterPro" id="IPR001387">
    <property type="entry name" value="Cro/C1-type_HTH"/>
</dbReference>
<comment type="caution">
    <text evidence="4">The sequence shown here is derived from an EMBL/GenBank/DDBJ whole genome shotgun (WGS) entry which is preliminary data.</text>
</comment>
<dbReference type="InterPro" id="IPR050807">
    <property type="entry name" value="TransReg_Diox_bact_type"/>
</dbReference>
<dbReference type="AlphaFoldDB" id="A0A7W8Z0Y0"/>
<dbReference type="GO" id="GO:0003677">
    <property type="term" value="F:DNA binding"/>
    <property type="evidence" value="ECO:0007669"/>
    <property type="project" value="UniProtKB-KW"/>
</dbReference>
<dbReference type="GO" id="GO:0003700">
    <property type="term" value="F:DNA-binding transcription factor activity"/>
    <property type="evidence" value="ECO:0007669"/>
    <property type="project" value="TreeGrafter"/>
</dbReference>
<dbReference type="InterPro" id="IPR013096">
    <property type="entry name" value="Cupin_2"/>
</dbReference>
<dbReference type="SUPFAM" id="SSF47413">
    <property type="entry name" value="lambda repressor-like DNA-binding domains"/>
    <property type="match status" value="1"/>
</dbReference>
<evidence type="ECO:0000259" key="3">
    <source>
        <dbReference type="PROSITE" id="PS50943"/>
    </source>
</evidence>
<keyword evidence="1" id="KW-0238">DNA-binding</keyword>
<feature type="domain" description="HTH cro/C1-type" evidence="3">
    <location>
        <begin position="9"/>
        <end position="63"/>
    </location>
</feature>
<dbReference type="InterPro" id="IPR010982">
    <property type="entry name" value="Lambda_DNA-bd_dom_sf"/>
</dbReference>
<dbReference type="GO" id="GO:0005829">
    <property type="term" value="C:cytosol"/>
    <property type="evidence" value="ECO:0007669"/>
    <property type="project" value="TreeGrafter"/>
</dbReference>
<proteinExistence type="predicted"/>
<gene>
    <name evidence="4" type="ORF">BJ981_000837</name>
</gene>
<keyword evidence="5" id="KW-1185">Reference proteome</keyword>
<feature type="region of interest" description="Disordered" evidence="2">
    <location>
        <begin position="65"/>
        <end position="102"/>
    </location>
</feature>
<dbReference type="Pfam" id="PF01381">
    <property type="entry name" value="HTH_3"/>
    <property type="match status" value="1"/>
</dbReference>
<dbReference type="Proteomes" id="UP000588112">
    <property type="component" value="Unassembled WGS sequence"/>
</dbReference>
<evidence type="ECO:0000313" key="5">
    <source>
        <dbReference type="Proteomes" id="UP000588112"/>
    </source>
</evidence>
<dbReference type="PROSITE" id="PS50943">
    <property type="entry name" value="HTH_CROC1"/>
    <property type="match status" value="1"/>
</dbReference>
<dbReference type="Gene3D" id="1.10.260.40">
    <property type="entry name" value="lambda repressor-like DNA-binding domains"/>
    <property type="match status" value="1"/>
</dbReference>
<dbReference type="PANTHER" id="PTHR46797:SF1">
    <property type="entry name" value="METHYLPHOSPHONATE SYNTHASE"/>
    <property type="match status" value="1"/>
</dbReference>
<dbReference type="PANTHER" id="PTHR46797">
    <property type="entry name" value="HTH-TYPE TRANSCRIPTIONAL REGULATOR"/>
    <property type="match status" value="1"/>
</dbReference>
<sequence length="241" mass="25904">MISNLGPELRRAREAKGLSMRSVAAAVGISPSLLSQVETGKTQPSVATLYALVTHLALSLDDLLGTSGSGPTAPHENEPGERRDARPDPSGGSNDVVQRAEDAPVIELENGVQWERLAGMLGGLVDPLITTYAPGGSSSVEGRLMRHPGIEYGYLIEGELTLKLDFDTYTLRAGDSLCFDSSRPHLYVNQTDRRAKGVWFVVGRRQLTYQAAEISKGLDTAGASAAEMLEAWAHNQGHHRD</sequence>
<name>A0A7W8Z0Y0_9ACTN</name>
<dbReference type="RefSeq" id="WP_184608404.1">
    <property type="nucleotide sequence ID" value="NZ_BOOS01000035.1"/>
</dbReference>
<evidence type="ECO:0000313" key="4">
    <source>
        <dbReference type="EMBL" id="MBB5625138.1"/>
    </source>
</evidence>
<accession>A0A7W8Z0Y0</accession>
<dbReference type="SMART" id="SM00530">
    <property type="entry name" value="HTH_XRE"/>
    <property type="match status" value="1"/>
</dbReference>
<dbReference type="Pfam" id="PF07883">
    <property type="entry name" value="Cupin_2"/>
    <property type="match status" value="1"/>
</dbReference>
<organism evidence="4 5">
    <name type="scientific">Sphaerisporangium krabiense</name>
    <dbReference type="NCBI Taxonomy" id="763782"/>
    <lineage>
        <taxon>Bacteria</taxon>
        <taxon>Bacillati</taxon>
        <taxon>Actinomycetota</taxon>
        <taxon>Actinomycetes</taxon>
        <taxon>Streptosporangiales</taxon>
        <taxon>Streptosporangiaceae</taxon>
        <taxon>Sphaerisporangium</taxon>
    </lineage>
</organism>
<evidence type="ECO:0000256" key="2">
    <source>
        <dbReference type="SAM" id="MobiDB-lite"/>
    </source>
</evidence>
<dbReference type="SUPFAM" id="SSF51182">
    <property type="entry name" value="RmlC-like cupins"/>
    <property type="match status" value="1"/>
</dbReference>
<reference evidence="4 5" key="1">
    <citation type="submission" date="2020-08" db="EMBL/GenBank/DDBJ databases">
        <title>Sequencing the genomes of 1000 actinobacteria strains.</title>
        <authorList>
            <person name="Klenk H.-P."/>
        </authorList>
    </citation>
    <scope>NUCLEOTIDE SEQUENCE [LARGE SCALE GENOMIC DNA]</scope>
    <source>
        <strain evidence="4 5">DSM 45790</strain>
    </source>
</reference>
<dbReference type="CDD" id="cd02209">
    <property type="entry name" value="cupin_XRE_C"/>
    <property type="match status" value="1"/>
</dbReference>
<evidence type="ECO:0000256" key="1">
    <source>
        <dbReference type="ARBA" id="ARBA00023125"/>
    </source>
</evidence>
<dbReference type="CDD" id="cd00093">
    <property type="entry name" value="HTH_XRE"/>
    <property type="match status" value="1"/>
</dbReference>
<dbReference type="InterPro" id="IPR014710">
    <property type="entry name" value="RmlC-like_jellyroll"/>
</dbReference>
<dbReference type="InterPro" id="IPR011051">
    <property type="entry name" value="RmlC_Cupin_sf"/>
</dbReference>
<dbReference type="Gene3D" id="2.60.120.10">
    <property type="entry name" value="Jelly Rolls"/>
    <property type="match status" value="1"/>
</dbReference>
<feature type="compositionally biased region" description="Basic and acidic residues" evidence="2">
    <location>
        <begin position="75"/>
        <end position="87"/>
    </location>
</feature>
<protein>
    <submittedName>
        <fullName evidence="4">Transcriptional regulator with XRE-family HTH domain</fullName>
    </submittedName>
</protein>
<dbReference type="EMBL" id="JACHBR010000001">
    <property type="protein sequence ID" value="MBB5625138.1"/>
    <property type="molecule type" value="Genomic_DNA"/>
</dbReference>